<dbReference type="PROSITE" id="PS51257">
    <property type="entry name" value="PROKAR_LIPOPROTEIN"/>
    <property type="match status" value="1"/>
</dbReference>
<proteinExistence type="predicted"/>
<dbReference type="EMBL" id="JBHTBS010000004">
    <property type="protein sequence ID" value="MFC7337680.1"/>
    <property type="molecule type" value="Genomic_DNA"/>
</dbReference>
<organism evidence="2 3">
    <name type="scientific">Haloferula chungangensis</name>
    <dbReference type="NCBI Taxonomy" id="1048331"/>
    <lineage>
        <taxon>Bacteria</taxon>
        <taxon>Pseudomonadati</taxon>
        <taxon>Verrucomicrobiota</taxon>
        <taxon>Verrucomicrobiia</taxon>
        <taxon>Verrucomicrobiales</taxon>
        <taxon>Verrucomicrobiaceae</taxon>
        <taxon>Haloferula</taxon>
    </lineage>
</organism>
<dbReference type="RefSeq" id="WP_379712186.1">
    <property type="nucleotide sequence ID" value="NZ_JBHTBS010000004.1"/>
</dbReference>
<evidence type="ECO:0000313" key="2">
    <source>
        <dbReference type="EMBL" id="MFC7337680.1"/>
    </source>
</evidence>
<reference evidence="3" key="1">
    <citation type="journal article" date="2019" name="Int. J. Syst. Evol. Microbiol.">
        <title>The Global Catalogue of Microorganisms (GCM) 10K type strain sequencing project: providing services to taxonomists for standard genome sequencing and annotation.</title>
        <authorList>
            <consortium name="The Broad Institute Genomics Platform"/>
            <consortium name="The Broad Institute Genome Sequencing Center for Infectious Disease"/>
            <person name="Wu L."/>
            <person name="Ma J."/>
        </authorList>
    </citation>
    <scope>NUCLEOTIDE SEQUENCE [LARGE SCALE GENOMIC DNA]</scope>
    <source>
        <strain evidence="3">CGMCC 4.1467</strain>
    </source>
</reference>
<feature type="chain" id="PRO_5046046747" evidence="1">
    <location>
        <begin position="24"/>
        <end position="763"/>
    </location>
</feature>
<dbReference type="Proteomes" id="UP001596472">
    <property type="component" value="Unassembled WGS sequence"/>
</dbReference>
<name>A0ABW2L933_9BACT</name>
<keyword evidence="3" id="KW-1185">Reference proteome</keyword>
<protein>
    <submittedName>
        <fullName evidence="2">Uncharacterized protein</fullName>
    </submittedName>
</protein>
<sequence length="763" mass="86577">MSPLLKASLAVLLVHLNSWLSCPAETLDSIQFGEPEMEASHGLMEQNSKLITGAIELPARQLLPATPEHWRGGSLTFTMKVDPAKQNYFTCIFWGGDLTGEHSRLMLFIDGKQVGQRHLGEVDMLDIMYNYPRYPGNFYYKTTPLPENITKGRESVELRIEAQGPIWGYGDTFERFQRVMSKPSRGIYGGFTHNDPYFSAPAGDPKAVAVAEYPVRREPGPEALGEIKERINTEIGKMLKSKRDLNQEAIRFLAKACLEPWCDAYHNKTALEVVVAGIDRHYLLFKEDPQVVEKEWHGFGQLGDAVRLLENPLRLYIDQKVEGSAETRREAWTKMFATSRDRKVTQRRSYTNQSMIVDMNIYTCNRAVRALSPTEAWPEPKAVSLLHESAGIEPWSGSWDERGNPSWSLGKSHMLLTDQGLTKELGYVGHYGEIVIGMMLEAYESTRPTMTSEGDPRLKEQLIKMSKARGVFRYPLPDGDGYRSMHIETVIGWRDWYFPGGTTYEQMWTEAPMEVAAATLDPVLIGYGQQMLEDNQYFASLKKRSELRGVAPLTRLLSAPGTYQKIMEQPKSKTRLPMAPGQPSFVFSDPEIGVLALKNGDDLLYVSLYWRARYAINKLARIHHLTPNVERDVTMKIETRFEESGDFFELPDQTNEPFSRRHERAYKDEGMELAVAGEKQPIAKVPPDQTDYKPGKENPYAGKGDFYLAHYGPYLIAMNCTKQQTFQLEVPEEFKGSKDLVSGRTVSASSLTLKPWQTLVLFR</sequence>
<evidence type="ECO:0000256" key="1">
    <source>
        <dbReference type="SAM" id="SignalP"/>
    </source>
</evidence>
<gene>
    <name evidence="2" type="ORF">ACFQY0_10870</name>
</gene>
<comment type="caution">
    <text evidence="2">The sequence shown here is derived from an EMBL/GenBank/DDBJ whole genome shotgun (WGS) entry which is preliminary data.</text>
</comment>
<evidence type="ECO:0000313" key="3">
    <source>
        <dbReference type="Proteomes" id="UP001596472"/>
    </source>
</evidence>
<keyword evidence="1" id="KW-0732">Signal</keyword>
<accession>A0ABW2L933</accession>
<feature type="signal peptide" evidence="1">
    <location>
        <begin position="1"/>
        <end position="23"/>
    </location>
</feature>